<evidence type="ECO:0000313" key="1">
    <source>
        <dbReference type="EMBL" id="MDY5168508.1"/>
    </source>
</evidence>
<proteinExistence type="predicted"/>
<dbReference type="EMBL" id="JALDAW010000014">
    <property type="protein sequence ID" value="MDY5168508.1"/>
    <property type="molecule type" value="Genomic_DNA"/>
</dbReference>
<sequence>MGWVLQTDEKYFIQVFNDETIESYEVPICPTLVVTLTNGTYYSTYEPNDKEETVLNSFYRLNTDTGNKLRRTGS</sequence>
<dbReference type="RefSeq" id="WP_320883762.1">
    <property type="nucleotide sequence ID" value="NZ_BAABZA010000005.1"/>
</dbReference>
<comment type="caution">
    <text evidence="1">The sequence shown here is derived from an EMBL/GenBank/DDBJ whole genome shotgun (WGS) entry which is preliminary data.</text>
</comment>
<name>A0AB35UNZ9_9FIRM</name>
<accession>A0AB35UNZ9</accession>
<dbReference type="Proteomes" id="UP001276902">
    <property type="component" value="Unassembled WGS sequence"/>
</dbReference>
<evidence type="ECO:0000313" key="2">
    <source>
        <dbReference type="Proteomes" id="UP001276902"/>
    </source>
</evidence>
<protein>
    <submittedName>
        <fullName evidence="1">Uncharacterized protein</fullName>
    </submittedName>
</protein>
<organism evidence="1 2">
    <name type="scientific">Dielma fastidiosa</name>
    <dbReference type="NCBI Taxonomy" id="1034346"/>
    <lineage>
        <taxon>Bacteria</taxon>
        <taxon>Bacillati</taxon>
        <taxon>Bacillota</taxon>
        <taxon>Erysipelotrichia</taxon>
        <taxon>Erysipelotrichales</taxon>
        <taxon>Erysipelotrichaceae</taxon>
        <taxon>Dielma</taxon>
    </lineage>
</organism>
<gene>
    <name evidence="1" type="ORF">MQE39_10315</name>
</gene>
<reference evidence="1" key="1">
    <citation type="submission" date="2022-03" db="EMBL/GenBank/DDBJ databases">
        <title>First case of bacteraemia caused by Dielma fastidiosa in a patient hospitalised with diverticulitis.</title>
        <authorList>
            <person name="Forman-Ankjaer B."/>
            <person name="Hvid-Jensen F."/>
            <person name="Kobel C.M."/>
            <person name="Greve T."/>
        </authorList>
    </citation>
    <scope>NUCLEOTIDE SEQUENCE</scope>
    <source>
        <strain evidence="1">AUH_DF_2021</strain>
    </source>
</reference>
<dbReference type="AlphaFoldDB" id="A0AB35UNZ9"/>